<protein>
    <recommendedName>
        <fullName evidence="3">isoleucine--tRNA ligase</fullName>
        <ecNumber evidence="3">6.1.1.5</ecNumber>
    </recommendedName>
    <alternativeName>
        <fullName evidence="10">Isoleucyl-tRNA synthetase</fullName>
    </alternativeName>
</protein>
<dbReference type="Pfam" id="PF00133">
    <property type="entry name" value="tRNA-synt_1"/>
    <property type="match status" value="1"/>
</dbReference>
<dbReference type="OrthoDB" id="1706657at2759"/>
<dbReference type="Pfam" id="PF19302">
    <property type="entry name" value="DUF5915"/>
    <property type="match status" value="1"/>
</dbReference>
<dbReference type="SUPFAM" id="SSF50677">
    <property type="entry name" value="ValRS/IleRS/LeuRS editing domain"/>
    <property type="match status" value="1"/>
</dbReference>
<keyword evidence="6 12" id="KW-0547">Nucleotide-binding</keyword>
<dbReference type="CDD" id="cd07961">
    <property type="entry name" value="Anticodon_Ia_Ile_ABEc"/>
    <property type="match status" value="1"/>
</dbReference>
<keyword evidence="4" id="KW-0963">Cytoplasm</keyword>
<gene>
    <name evidence="13" type="ORF">Vretifemale_4633</name>
</gene>
<comment type="catalytic activity">
    <reaction evidence="11">
        <text>tRNA(Ile) + L-isoleucine + ATP = L-isoleucyl-tRNA(Ile) + AMP + diphosphate</text>
        <dbReference type="Rhea" id="RHEA:11060"/>
        <dbReference type="Rhea" id="RHEA-COMP:9666"/>
        <dbReference type="Rhea" id="RHEA-COMP:9695"/>
        <dbReference type="ChEBI" id="CHEBI:30616"/>
        <dbReference type="ChEBI" id="CHEBI:33019"/>
        <dbReference type="ChEBI" id="CHEBI:58045"/>
        <dbReference type="ChEBI" id="CHEBI:78442"/>
        <dbReference type="ChEBI" id="CHEBI:78528"/>
        <dbReference type="ChEBI" id="CHEBI:456215"/>
        <dbReference type="EC" id="6.1.1.5"/>
    </reaction>
</comment>
<dbReference type="PANTHER" id="PTHR42780:SF1">
    <property type="entry name" value="ISOLEUCINE--TRNA LIGASE, CYTOPLASMIC"/>
    <property type="match status" value="1"/>
</dbReference>
<reference evidence="13" key="1">
    <citation type="journal article" date="2021" name="Proc. Natl. Acad. Sci. U.S.A.">
        <title>Three genomes in the algal genus Volvox reveal the fate of a haploid sex-determining region after a transition to homothallism.</title>
        <authorList>
            <person name="Yamamoto K."/>
            <person name="Hamaji T."/>
            <person name="Kawai-Toyooka H."/>
            <person name="Matsuzaki R."/>
            <person name="Takahashi F."/>
            <person name="Nishimura Y."/>
            <person name="Kawachi M."/>
            <person name="Noguchi H."/>
            <person name="Minakuchi Y."/>
            <person name="Umen J.G."/>
            <person name="Toyoda A."/>
            <person name="Nozaki H."/>
        </authorList>
    </citation>
    <scope>NUCLEOTIDE SEQUENCE</scope>
    <source>
        <strain evidence="13">NIES-3786</strain>
    </source>
</reference>
<evidence type="ECO:0000256" key="3">
    <source>
        <dbReference type="ARBA" id="ARBA00013165"/>
    </source>
</evidence>
<dbReference type="PRINTS" id="PR00984">
    <property type="entry name" value="TRNASYNTHILE"/>
</dbReference>
<dbReference type="GO" id="GO:0002161">
    <property type="term" value="F:aminoacyl-tRNA deacylase activity"/>
    <property type="evidence" value="ECO:0007669"/>
    <property type="project" value="InterPro"/>
</dbReference>
<dbReference type="InterPro" id="IPR033709">
    <property type="entry name" value="Anticodon_Ile_ABEc"/>
</dbReference>
<evidence type="ECO:0000256" key="7">
    <source>
        <dbReference type="ARBA" id="ARBA00022840"/>
    </source>
</evidence>
<dbReference type="InterPro" id="IPR013155">
    <property type="entry name" value="M/V/L/I-tRNA-synth_anticd-bd"/>
</dbReference>
<sequence>MSVADVAEGKDYSFPKEEEKVLSLWDRLDAFKEQLRRTEGKPEYIFYDGPPFATGLPHYGHILAGTLKDIVTRYAAATGHHVTRRFGWDCHGLPVEYEIDKKLNVKSRDDVLKMGIGTYNEECRSIVMRYSKEWEKTVKRLGRWIDFENDYKTLDPSFMESVWWVFSQLYEKGLVYRGFKVMPFSTACSTPLSNFEAGLNYKDVSDPAVMVSFPVIDDPDGAALVAWTTTPWTLPSNVALCVHPELVYVKVRDNDKKKVYIVAEARLPAVPGAVPKVKKGAKKDDKPEGGFEVLAKMPGKELVGLRYKPLFDFFASLAAGPGSPKGAFRVVADTYVTDDSGTGVVHQAPAFGEDDYRVCLANGVCEKGDTLPCPVDLNGRFTEEVYLFKGLHVKDADKEIVAVIKEAGRLVDNSAITHSYPFCWRSDTPLIYRAVPSWFVKVEEIKERLLRNNMLTYWVPSYVKEKRFHNWLENAHDWAVSRSRFWGTPIPIWVSEDGEEVVCISSKEQLEQLTGEKVTDLHRHFIDHLTIPSKRPGQQPLRRVDDVFDCWFESGSMPYGQLHYPFENKELFEANFPADFVAEGLDQTRGWFYTLMVLSTALFDKPAFKHLVCNGLVLAADGKKMSKRLKNYPDPTEVIDKYGADALRLYLINSPVVRAETLRFKEEGVYAVVKDVFLPWYNAYRFLVQNILRLELETGSRFSPISPAELRPSNVLDRWIGAASRSLTAYVAAEMGAYRLYTVVPYLVKFIENLTNVYVRYNRKRLKGSKGGEDARVALSCLFNVLLDVCKVMAPFTPFLTESMYQNLRGALPPGEVPESVHWCDFPTARASLEGDERIQLSVDRMQRVIELGRTIRERRNKPLKSPLTKLVVVHSDMDFLDDIQGELREYVESELNVRSLEVCANPLKYASLRAQPDWQVLGKRLGKSMGAVANAIKDLSADQILSYEKNGSIELEGHIIEAGEIKVLRDFRAPEGMSPDDVDANGDGEVLVVLDLRVDESLVAAGLAREMVNRFQKLRKSAGLVLTDKVDVFYDPAPEPGSTTAALAALVASHADYLRESLGVNVLPASARPLSAIIIATERTTIGGSSASAASGEDGGPAIVAATVLPFTAILATPAATTAAAELLATCGGSEELAEAVTVVLASRDLAKLQAEAGEAGGKVTVRVNGASITLTVGKELFFSASAAPIAAAVSRPPS</sequence>
<evidence type="ECO:0000256" key="2">
    <source>
        <dbReference type="ARBA" id="ARBA00005594"/>
    </source>
</evidence>
<dbReference type="AlphaFoldDB" id="A0A8J4C551"/>
<organism evidence="13 14">
    <name type="scientific">Volvox reticuliferus</name>
    <dbReference type="NCBI Taxonomy" id="1737510"/>
    <lineage>
        <taxon>Eukaryota</taxon>
        <taxon>Viridiplantae</taxon>
        <taxon>Chlorophyta</taxon>
        <taxon>core chlorophytes</taxon>
        <taxon>Chlorophyceae</taxon>
        <taxon>CS clade</taxon>
        <taxon>Chlamydomonadales</taxon>
        <taxon>Volvocaceae</taxon>
        <taxon>Volvox</taxon>
    </lineage>
</organism>
<dbReference type="InterPro" id="IPR002301">
    <property type="entry name" value="Ile-tRNA-ligase"/>
</dbReference>
<evidence type="ECO:0000256" key="11">
    <source>
        <dbReference type="ARBA" id="ARBA00048359"/>
    </source>
</evidence>
<dbReference type="InterPro" id="IPR023586">
    <property type="entry name" value="Ile-tRNA-ligase_type2"/>
</dbReference>
<comment type="similarity">
    <text evidence="2 12">Belongs to the class-I aminoacyl-tRNA synthetase family.</text>
</comment>
<dbReference type="Gene3D" id="1.10.730.10">
    <property type="entry name" value="Isoleucyl-tRNA Synthetase, Domain 1"/>
    <property type="match status" value="1"/>
</dbReference>
<accession>A0A8J4C551</accession>
<comment type="caution">
    <text evidence="13">The sequence shown here is derived from an EMBL/GenBank/DDBJ whole genome shotgun (WGS) entry which is preliminary data.</text>
</comment>
<dbReference type="InterPro" id="IPR009080">
    <property type="entry name" value="tRNAsynth_Ia_anticodon-bd"/>
</dbReference>
<dbReference type="Gene3D" id="3.90.740.10">
    <property type="entry name" value="Valyl/Leucyl/Isoleucyl-tRNA synthetase, editing domain"/>
    <property type="match status" value="1"/>
</dbReference>
<dbReference type="EMBL" id="BNCP01000006">
    <property type="protein sequence ID" value="GIL74839.1"/>
    <property type="molecule type" value="Genomic_DNA"/>
</dbReference>
<dbReference type="FunFam" id="3.40.50.620:FF:000050">
    <property type="entry name" value="Isoleucyl-tRNA synthetase,cytoplasmic"/>
    <property type="match status" value="1"/>
</dbReference>
<dbReference type="GO" id="GO:0006428">
    <property type="term" value="P:isoleucyl-tRNA aminoacylation"/>
    <property type="evidence" value="ECO:0007669"/>
    <property type="project" value="InterPro"/>
</dbReference>
<keyword evidence="14" id="KW-1185">Reference proteome</keyword>
<evidence type="ECO:0000256" key="12">
    <source>
        <dbReference type="RuleBase" id="RU363035"/>
    </source>
</evidence>
<dbReference type="GO" id="GO:0005524">
    <property type="term" value="F:ATP binding"/>
    <property type="evidence" value="ECO:0007669"/>
    <property type="project" value="UniProtKB-KW"/>
</dbReference>
<dbReference type="Pfam" id="PF08264">
    <property type="entry name" value="Anticodon_1"/>
    <property type="match status" value="1"/>
</dbReference>
<evidence type="ECO:0000256" key="10">
    <source>
        <dbReference type="ARBA" id="ARBA00032665"/>
    </source>
</evidence>
<dbReference type="SUPFAM" id="SSF47323">
    <property type="entry name" value="Anticodon-binding domain of a subclass of class I aminoacyl-tRNA synthetases"/>
    <property type="match status" value="1"/>
</dbReference>
<proteinExistence type="inferred from homology"/>
<name>A0A8J4C551_9CHLO</name>
<dbReference type="NCBIfam" id="TIGR00392">
    <property type="entry name" value="ileS"/>
    <property type="match status" value="1"/>
</dbReference>
<dbReference type="FunFam" id="1.10.730.10:FF:000004">
    <property type="entry name" value="Isoleucyl-tRNA synthetase, cytoplasmic"/>
    <property type="match status" value="1"/>
</dbReference>
<dbReference type="Proteomes" id="UP000747110">
    <property type="component" value="Unassembled WGS sequence"/>
</dbReference>
<dbReference type="GO" id="GO:0005737">
    <property type="term" value="C:cytoplasm"/>
    <property type="evidence" value="ECO:0007669"/>
    <property type="project" value="UniProtKB-SubCell"/>
</dbReference>
<keyword evidence="9 12" id="KW-0030">Aminoacyl-tRNA synthetase</keyword>
<evidence type="ECO:0000256" key="4">
    <source>
        <dbReference type="ARBA" id="ARBA00022490"/>
    </source>
</evidence>
<dbReference type="FunFam" id="3.90.740.10:FF:000038">
    <property type="entry name" value="Isoleucyl-tRNA synthetase"/>
    <property type="match status" value="1"/>
</dbReference>
<dbReference type="FunFam" id="3.40.50.620:FF:000023">
    <property type="entry name" value="Isoleucyl-tRNA synthetase,cytoplasmic"/>
    <property type="match status" value="1"/>
</dbReference>
<evidence type="ECO:0000256" key="5">
    <source>
        <dbReference type="ARBA" id="ARBA00022598"/>
    </source>
</evidence>
<evidence type="ECO:0000256" key="8">
    <source>
        <dbReference type="ARBA" id="ARBA00022917"/>
    </source>
</evidence>
<evidence type="ECO:0000256" key="1">
    <source>
        <dbReference type="ARBA" id="ARBA00004496"/>
    </source>
</evidence>
<dbReference type="GO" id="GO:0000049">
    <property type="term" value="F:tRNA binding"/>
    <property type="evidence" value="ECO:0007669"/>
    <property type="project" value="InterPro"/>
</dbReference>
<dbReference type="SUPFAM" id="SSF52374">
    <property type="entry name" value="Nucleotidylyl transferase"/>
    <property type="match status" value="1"/>
</dbReference>
<evidence type="ECO:0000256" key="9">
    <source>
        <dbReference type="ARBA" id="ARBA00023146"/>
    </source>
</evidence>
<dbReference type="GO" id="GO:0004822">
    <property type="term" value="F:isoleucine-tRNA ligase activity"/>
    <property type="evidence" value="ECO:0007669"/>
    <property type="project" value="UniProtKB-EC"/>
</dbReference>
<dbReference type="InterPro" id="IPR001412">
    <property type="entry name" value="aa-tRNA-synth_I_CS"/>
</dbReference>
<dbReference type="InterPro" id="IPR014729">
    <property type="entry name" value="Rossmann-like_a/b/a_fold"/>
</dbReference>
<dbReference type="GO" id="GO:0048608">
    <property type="term" value="P:reproductive structure development"/>
    <property type="evidence" value="ECO:0007669"/>
    <property type="project" value="UniProtKB-ARBA"/>
</dbReference>
<dbReference type="HAMAP" id="MF_02003">
    <property type="entry name" value="Ile_tRNA_synth_type2"/>
    <property type="match status" value="1"/>
</dbReference>
<dbReference type="InterPro" id="IPR009008">
    <property type="entry name" value="Val/Leu/Ile-tRNA-synth_edit"/>
</dbReference>
<dbReference type="Gene3D" id="3.40.50.620">
    <property type="entry name" value="HUPs"/>
    <property type="match status" value="2"/>
</dbReference>
<keyword evidence="5 12" id="KW-0436">Ligase</keyword>
<evidence type="ECO:0000256" key="6">
    <source>
        <dbReference type="ARBA" id="ARBA00022741"/>
    </source>
</evidence>
<evidence type="ECO:0000313" key="14">
    <source>
        <dbReference type="Proteomes" id="UP000747110"/>
    </source>
</evidence>
<evidence type="ECO:0000313" key="13">
    <source>
        <dbReference type="EMBL" id="GIL74839.1"/>
    </source>
</evidence>
<dbReference type="EC" id="6.1.1.5" evidence="3"/>
<comment type="subcellular location">
    <subcellularLocation>
        <location evidence="1">Cytoplasm</location>
    </subcellularLocation>
</comment>
<dbReference type="PROSITE" id="PS00178">
    <property type="entry name" value="AA_TRNA_LIGASE_I"/>
    <property type="match status" value="1"/>
</dbReference>
<dbReference type="InterPro" id="IPR002300">
    <property type="entry name" value="aa-tRNA-synth_Ia"/>
</dbReference>
<keyword evidence="7 12" id="KW-0067">ATP-binding</keyword>
<keyword evidence="8 12" id="KW-0648">Protein biosynthesis</keyword>
<dbReference type="GO" id="GO:0009791">
    <property type="term" value="P:post-embryonic development"/>
    <property type="evidence" value="ECO:0007669"/>
    <property type="project" value="UniProtKB-ARBA"/>
</dbReference>
<dbReference type="CDD" id="cd00818">
    <property type="entry name" value="IleRS_core"/>
    <property type="match status" value="1"/>
</dbReference>
<dbReference type="PANTHER" id="PTHR42780">
    <property type="entry name" value="SOLEUCYL-TRNA SYNTHETASE"/>
    <property type="match status" value="1"/>
</dbReference>